<dbReference type="Gene3D" id="3.30.750.44">
    <property type="match status" value="1"/>
</dbReference>
<dbReference type="EMBL" id="QSAJ01000005">
    <property type="protein sequence ID" value="RGW55061.1"/>
    <property type="molecule type" value="Genomic_DNA"/>
</dbReference>
<dbReference type="Proteomes" id="UP000266376">
    <property type="component" value="Unassembled WGS sequence"/>
</dbReference>
<evidence type="ECO:0000313" key="8">
    <source>
        <dbReference type="Proteomes" id="UP000266376"/>
    </source>
</evidence>
<gene>
    <name evidence="7" type="ORF">DWV67_03150</name>
</gene>
<dbReference type="SMART" id="SM00245">
    <property type="entry name" value="TSPc"/>
    <property type="match status" value="1"/>
</dbReference>
<dbReference type="InterPro" id="IPR004447">
    <property type="entry name" value="Peptidase_S41A"/>
</dbReference>
<dbReference type="AlphaFoldDB" id="A0A395XNY0"/>
<keyword evidence="3 5" id="KW-0378">Hydrolase</keyword>
<organism evidence="7 8">
    <name type="scientific">Dorea formicigenerans</name>
    <dbReference type="NCBI Taxonomy" id="39486"/>
    <lineage>
        <taxon>Bacteria</taxon>
        <taxon>Bacillati</taxon>
        <taxon>Bacillota</taxon>
        <taxon>Clostridia</taxon>
        <taxon>Lachnospirales</taxon>
        <taxon>Lachnospiraceae</taxon>
        <taxon>Dorea</taxon>
    </lineage>
</organism>
<accession>A0A395XNY0</accession>
<dbReference type="PANTHER" id="PTHR32060:SF30">
    <property type="entry name" value="CARBOXY-TERMINAL PROCESSING PROTEASE CTPA"/>
    <property type="match status" value="1"/>
</dbReference>
<comment type="caution">
    <text evidence="7">The sequence shown here is derived from an EMBL/GenBank/DDBJ whole genome shotgun (WGS) entry which is preliminary data.</text>
</comment>
<dbReference type="SMART" id="SM00228">
    <property type="entry name" value="PDZ"/>
    <property type="match status" value="1"/>
</dbReference>
<evidence type="ECO:0000256" key="4">
    <source>
        <dbReference type="ARBA" id="ARBA00022825"/>
    </source>
</evidence>
<dbReference type="CDD" id="cd06782">
    <property type="entry name" value="cpPDZ_CPP-like"/>
    <property type="match status" value="1"/>
</dbReference>
<evidence type="ECO:0000256" key="5">
    <source>
        <dbReference type="RuleBase" id="RU004404"/>
    </source>
</evidence>
<evidence type="ECO:0000313" key="7">
    <source>
        <dbReference type="EMBL" id="RGW55061.1"/>
    </source>
</evidence>
<dbReference type="InterPro" id="IPR041489">
    <property type="entry name" value="PDZ_6"/>
</dbReference>
<protein>
    <submittedName>
        <fullName evidence="7">S41 family peptidase</fullName>
    </submittedName>
</protein>
<dbReference type="Gene3D" id="2.30.42.10">
    <property type="match status" value="1"/>
</dbReference>
<dbReference type="CDD" id="cd07560">
    <property type="entry name" value="Peptidase_S41_CPP"/>
    <property type="match status" value="1"/>
</dbReference>
<name>A0A395XNY0_9FIRM</name>
<dbReference type="InterPro" id="IPR036034">
    <property type="entry name" value="PDZ_sf"/>
</dbReference>
<dbReference type="GO" id="GO:0008236">
    <property type="term" value="F:serine-type peptidase activity"/>
    <property type="evidence" value="ECO:0007669"/>
    <property type="project" value="UniProtKB-KW"/>
</dbReference>
<evidence type="ECO:0000256" key="3">
    <source>
        <dbReference type="ARBA" id="ARBA00022801"/>
    </source>
</evidence>
<dbReference type="GO" id="GO:0006508">
    <property type="term" value="P:proteolysis"/>
    <property type="evidence" value="ECO:0007669"/>
    <property type="project" value="UniProtKB-KW"/>
</dbReference>
<dbReference type="NCBIfam" id="TIGR00225">
    <property type="entry name" value="prc"/>
    <property type="match status" value="1"/>
</dbReference>
<evidence type="ECO:0000256" key="2">
    <source>
        <dbReference type="ARBA" id="ARBA00022670"/>
    </source>
</evidence>
<evidence type="ECO:0000259" key="6">
    <source>
        <dbReference type="PROSITE" id="PS50106"/>
    </source>
</evidence>
<dbReference type="Pfam" id="PF03572">
    <property type="entry name" value="Peptidase_S41"/>
    <property type="match status" value="1"/>
</dbReference>
<dbReference type="InterPro" id="IPR005151">
    <property type="entry name" value="Tail-specific_protease"/>
</dbReference>
<keyword evidence="2 5" id="KW-0645">Protease</keyword>
<dbReference type="PANTHER" id="PTHR32060">
    <property type="entry name" value="TAIL-SPECIFIC PROTEASE"/>
    <property type="match status" value="1"/>
</dbReference>
<dbReference type="GO" id="GO:0030288">
    <property type="term" value="C:outer membrane-bounded periplasmic space"/>
    <property type="evidence" value="ECO:0007669"/>
    <property type="project" value="TreeGrafter"/>
</dbReference>
<reference evidence="7 8" key="1">
    <citation type="submission" date="2018-08" db="EMBL/GenBank/DDBJ databases">
        <title>A genome reference for cultivated species of the human gut microbiota.</title>
        <authorList>
            <person name="Zou Y."/>
            <person name="Xue W."/>
            <person name="Luo G."/>
        </authorList>
    </citation>
    <scope>NUCLEOTIDE SEQUENCE [LARGE SCALE GENOMIC DNA]</scope>
    <source>
        <strain evidence="7 8">AF12-11</strain>
    </source>
</reference>
<dbReference type="Pfam" id="PF22694">
    <property type="entry name" value="CtpB_N-like"/>
    <property type="match status" value="1"/>
</dbReference>
<keyword evidence="4 5" id="KW-0720">Serine protease</keyword>
<dbReference type="Gene3D" id="3.90.226.10">
    <property type="entry name" value="2-enoyl-CoA Hydratase, Chain A, domain 1"/>
    <property type="match status" value="1"/>
</dbReference>
<feature type="domain" description="PDZ" evidence="6">
    <location>
        <begin position="111"/>
        <end position="181"/>
    </location>
</feature>
<dbReference type="SUPFAM" id="SSF50156">
    <property type="entry name" value="PDZ domain-like"/>
    <property type="match status" value="1"/>
</dbReference>
<dbReference type="GO" id="GO:0007165">
    <property type="term" value="P:signal transduction"/>
    <property type="evidence" value="ECO:0007669"/>
    <property type="project" value="TreeGrafter"/>
</dbReference>
<dbReference type="InterPro" id="IPR055210">
    <property type="entry name" value="CtpA/B_N"/>
</dbReference>
<dbReference type="InterPro" id="IPR001478">
    <property type="entry name" value="PDZ"/>
</dbReference>
<dbReference type="InterPro" id="IPR029045">
    <property type="entry name" value="ClpP/crotonase-like_dom_sf"/>
</dbReference>
<evidence type="ECO:0000256" key="1">
    <source>
        <dbReference type="ARBA" id="ARBA00009179"/>
    </source>
</evidence>
<dbReference type="GO" id="GO:0004175">
    <property type="term" value="F:endopeptidase activity"/>
    <property type="evidence" value="ECO:0007669"/>
    <property type="project" value="TreeGrafter"/>
</dbReference>
<comment type="similarity">
    <text evidence="1 5">Belongs to the peptidase S41A family.</text>
</comment>
<dbReference type="SUPFAM" id="SSF52096">
    <property type="entry name" value="ClpP/crotonase"/>
    <property type="match status" value="1"/>
</dbReference>
<dbReference type="PROSITE" id="PS50106">
    <property type="entry name" value="PDZ"/>
    <property type="match status" value="1"/>
</dbReference>
<dbReference type="Pfam" id="PF17820">
    <property type="entry name" value="PDZ_6"/>
    <property type="match status" value="1"/>
</dbReference>
<proteinExistence type="inferred from homology"/>
<sequence>MNQIEFKTDGTKNMKNKKGFLQGALCGALAMLLAAGLVSCGLKAKNSNSGEKDTTEAISSETDKKLEKLESLINQYYLKDVDQDELQQGIYEGYIAGLNDPYSVYYDEEATKSFQESTDGEYDGIGAVMSQNKETGIITISQVYEGSPAEQAGMKDNDILYKVEDEEVTGKDLTEVVSKIKGEKGTDVNLTVLRGDDREEVAVTATRDTIEYPTVSSKMLDNGIGYLRITEFDSVTYDQYKDAYNDLKNQGMKGMVVDLRSNPGGSLSIVCKILDEILPEGKIVYTQDKNGKEEDFKSDEEHQIDIPMTVLVNQYSASASEIFAGAIQDYDLGAIVGTQTYGKGVVQQIFDLKDGTCVKLTIAKYFTAKGQDIDGKGITPDVAIDYQADENNPEVDNQLNKAIETLQGEMQ</sequence>